<dbReference type="EMBL" id="LK995461">
    <property type="protein sequence ID" value="CED90006.1"/>
    <property type="molecule type" value="Genomic_DNA"/>
</dbReference>
<dbReference type="SUPFAM" id="SSF53850">
    <property type="entry name" value="Periplasmic binding protein-like II"/>
    <property type="match status" value="1"/>
</dbReference>
<dbReference type="PANTHER" id="PTHR30024">
    <property type="entry name" value="ALIPHATIC SULFONATES-BINDING PROTEIN-RELATED"/>
    <property type="match status" value="1"/>
</dbReference>
<evidence type="ECO:0000313" key="3">
    <source>
        <dbReference type="EMBL" id="CED90006.1"/>
    </source>
</evidence>
<proteinExistence type="predicted"/>
<dbReference type="PROSITE" id="PS51318">
    <property type="entry name" value="TAT"/>
    <property type="match status" value="1"/>
</dbReference>
<feature type="compositionally biased region" description="Polar residues" evidence="1">
    <location>
        <begin position="1"/>
        <end position="12"/>
    </location>
</feature>
<dbReference type="PANTHER" id="PTHR30024:SF42">
    <property type="entry name" value="ALIPHATIC SULFONATES-BINDING PROTEIN-RELATED"/>
    <property type="match status" value="1"/>
</dbReference>
<gene>
    <name evidence="3" type="ORF">AAM4_0111</name>
</gene>
<protein>
    <submittedName>
        <fullName evidence="3">ABC transporter substrate-binding protein</fullName>
    </submittedName>
</protein>
<dbReference type="RefSeq" id="WP_210578233.1">
    <property type="nucleotide sequence ID" value="NZ_LK995461.1"/>
</dbReference>
<sequence>MSTPSNPVNNPEHTPDSPPEPQVGGTPDPQAGDVTAENAADILAADDTDAAESSKTSRLTRRRLLTVGGLAAAAVAGGAAWLTLRRTNSGVVGAAEELPLVIGGDICAAPLYAAYHQGYFDDAGLNVTLARTQRTEDTKDALSAGKYIGAPGIFFSWLEPIYNGINAKLTAGFHSGCLELVVNNDSPISSYADLRGATIGVPSLSSSAFAYFSIGLAKAGIDVDPEHGDITWTTIDEDSLGTRLTNGDVDAIMGSDPAPLLPVFNGTAHVIESNESEPFCCSVALNGDFVANRPDDAKALTEAWLKGSDYLAASEANRKEIAKLEVDNNYVAADQSLVEQVLETYGWEASATAFREAIEPGIEDFKLTGYIDSSISAAELADTVYADLGINR</sequence>
<keyword evidence="2" id="KW-0472">Membrane</keyword>
<evidence type="ECO:0000256" key="2">
    <source>
        <dbReference type="SAM" id="Phobius"/>
    </source>
</evidence>
<dbReference type="Gene3D" id="3.40.190.10">
    <property type="entry name" value="Periplasmic binding protein-like II"/>
    <property type="match status" value="2"/>
</dbReference>
<keyword evidence="2" id="KW-1133">Transmembrane helix</keyword>
<dbReference type="InterPro" id="IPR006311">
    <property type="entry name" value="TAT_signal"/>
</dbReference>
<evidence type="ECO:0000256" key="1">
    <source>
        <dbReference type="SAM" id="MobiDB-lite"/>
    </source>
</evidence>
<dbReference type="AlphaFoldDB" id="A0A1L7RFF6"/>
<keyword evidence="2" id="KW-0812">Transmembrane</keyword>
<organism evidence="3">
    <name type="scientific">Actinomyces succiniciruminis</name>
    <dbReference type="NCBI Taxonomy" id="1522002"/>
    <lineage>
        <taxon>Bacteria</taxon>
        <taxon>Bacillati</taxon>
        <taxon>Actinomycetota</taxon>
        <taxon>Actinomycetes</taxon>
        <taxon>Actinomycetales</taxon>
        <taxon>Actinomycetaceae</taxon>
        <taxon>Actinomyces</taxon>
    </lineage>
</organism>
<accession>A0A1L7RFF6</accession>
<dbReference type="Pfam" id="PF13379">
    <property type="entry name" value="NMT1_2"/>
    <property type="match status" value="1"/>
</dbReference>
<feature type="region of interest" description="Disordered" evidence="1">
    <location>
        <begin position="1"/>
        <end position="38"/>
    </location>
</feature>
<reference evidence="3" key="1">
    <citation type="submission" date="2014-07" db="EMBL/GenBank/DDBJ databases">
        <authorList>
            <person name="Zhang J.E."/>
            <person name="Yang H."/>
            <person name="Guo J."/>
            <person name="Deng Z."/>
            <person name="Luo H."/>
            <person name="Luo M."/>
            <person name="Zhao B."/>
        </authorList>
    </citation>
    <scope>NUCLEOTIDE SEQUENCE</scope>
    <source>
        <strain evidence="3">AM4</strain>
    </source>
</reference>
<feature type="transmembrane region" description="Helical" evidence="2">
    <location>
        <begin position="64"/>
        <end position="84"/>
    </location>
</feature>
<name>A0A1L7RFF6_9ACTO</name>